<organism evidence="1 2">
    <name type="scientific">Paenibacillus naphthalenovorans</name>
    <dbReference type="NCBI Taxonomy" id="162209"/>
    <lineage>
        <taxon>Bacteria</taxon>
        <taxon>Bacillati</taxon>
        <taxon>Bacillota</taxon>
        <taxon>Bacilli</taxon>
        <taxon>Bacillales</taxon>
        <taxon>Paenibacillaceae</taxon>
        <taxon>Paenibacillus</taxon>
    </lineage>
</organism>
<evidence type="ECO:0000313" key="2">
    <source>
        <dbReference type="Proteomes" id="UP000061660"/>
    </source>
</evidence>
<dbReference type="EMBL" id="CP013652">
    <property type="protein sequence ID" value="ALS25176.1"/>
    <property type="molecule type" value="Genomic_DNA"/>
</dbReference>
<dbReference type="RefSeq" id="WP_062410601.1">
    <property type="nucleotide sequence ID" value="NZ_CP013652.1"/>
</dbReference>
<dbReference type="AlphaFoldDB" id="A0A0U2UGK2"/>
<dbReference type="PATRIC" id="fig|162209.4.peg.5190"/>
<sequence>MTNHNAVFSEKPDGLAPSYDLQLGCSKVDITPQSPLPLAGFAHRQGDFERVERPLYARILFFQQGGTGSALVISADLLWWGAERVDSLRNKLNERFGLSEAQIVLHATHNHSGPQTSGLFTPSLGRPDPEYIAFLEERILDGAEQAARAFEPVTAERGIGSCRLGIYRRKRVDGSIRMAPNPEGPADPEVTVIRYALSNGKTKALLVHYACHPTTSGDNTVSSEFPGLAMGLIEEQLGCGAVSAYVQGCCADVRPALVRDGEFYRGGDEDVRSIGQALASEVLAVLTRPMKPLAPRMLHSRTVRVQLPLQEPPSPDELRKWARLEPSQKELELGGGKAGEKAGDAVGTDRPDAHANPIKQLAPDEDILEQWSRLLLSNHHYRQRTVELELSYLELAEGFALLATNAEMAGDYGRFVKIGFGGRVLPVCYSNGMIGYIPTAGQLAEGGYEAVDYIYYFGLPAPLAPEAEEIIRSGIRTLVTA</sequence>
<dbReference type="KEGG" id="pnp:IJ22_49140"/>
<dbReference type="Proteomes" id="UP000061660">
    <property type="component" value="Chromosome"/>
</dbReference>
<reference evidence="2" key="1">
    <citation type="submission" date="2015-12" db="EMBL/GenBank/DDBJ databases">
        <title>Complete genome sequences of two moderately thermophilic Paenibacillus species.</title>
        <authorList>
            <person name="Butler R.III."/>
            <person name="Wang J."/>
            <person name="Stark B.C."/>
            <person name="Pombert J.-F."/>
        </authorList>
    </citation>
    <scope>NUCLEOTIDE SEQUENCE [LARGE SCALE GENOMIC DNA]</scope>
    <source>
        <strain evidence="2">32O-Y</strain>
    </source>
</reference>
<gene>
    <name evidence="1" type="ORF">IJ22_49140</name>
</gene>
<dbReference type="OrthoDB" id="622550at2"/>
<proteinExistence type="predicted"/>
<keyword evidence="2" id="KW-1185">Reference proteome</keyword>
<evidence type="ECO:0000313" key="1">
    <source>
        <dbReference type="EMBL" id="ALS25176.1"/>
    </source>
</evidence>
<dbReference type="STRING" id="162209.IJ22_49140"/>
<accession>A0A0U2UGK2</accession>
<name>A0A0U2UGK2_9BACL</name>
<protein>
    <submittedName>
        <fullName evidence="1">Uncharacterized protein</fullName>
    </submittedName>
</protein>
<reference evidence="1 2" key="2">
    <citation type="journal article" date="2016" name="Genome Announc.">
        <title>Complete Genome Sequences of Two Interactive Moderate Thermophiles, Paenibacillus napthalenovorans 32O-Y and Paenibacillus sp. 32O-W.</title>
        <authorList>
            <person name="Butler R.R.III."/>
            <person name="Wang J."/>
            <person name="Stark B.C."/>
            <person name="Pombert J.F."/>
        </authorList>
    </citation>
    <scope>NUCLEOTIDE SEQUENCE [LARGE SCALE GENOMIC DNA]</scope>
    <source>
        <strain evidence="1 2">32O-Y</strain>
    </source>
</reference>